<accession>A0A6A6EMQ5</accession>
<proteinExistence type="predicted"/>
<name>A0A6A6EMQ5_9PEZI</name>
<gene>
    <name evidence="1" type="ORF">K469DRAFT_692973</name>
</gene>
<keyword evidence="2" id="KW-1185">Reference proteome</keyword>
<protein>
    <submittedName>
        <fullName evidence="1">Uncharacterized protein</fullName>
    </submittedName>
</protein>
<evidence type="ECO:0000313" key="1">
    <source>
        <dbReference type="EMBL" id="KAF2192854.1"/>
    </source>
</evidence>
<reference evidence="1" key="1">
    <citation type="journal article" date="2020" name="Stud. Mycol.">
        <title>101 Dothideomycetes genomes: a test case for predicting lifestyles and emergence of pathogens.</title>
        <authorList>
            <person name="Haridas S."/>
            <person name="Albert R."/>
            <person name="Binder M."/>
            <person name="Bloem J."/>
            <person name="Labutti K."/>
            <person name="Salamov A."/>
            <person name="Andreopoulos B."/>
            <person name="Baker S."/>
            <person name="Barry K."/>
            <person name="Bills G."/>
            <person name="Bluhm B."/>
            <person name="Cannon C."/>
            <person name="Castanera R."/>
            <person name="Culley D."/>
            <person name="Daum C."/>
            <person name="Ezra D."/>
            <person name="Gonzalez J."/>
            <person name="Henrissat B."/>
            <person name="Kuo A."/>
            <person name="Liang C."/>
            <person name="Lipzen A."/>
            <person name="Lutzoni F."/>
            <person name="Magnuson J."/>
            <person name="Mondo S."/>
            <person name="Nolan M."/>
            <person name="Ohm R."/>
            <person name="Pangilinan J."/>
            <person name="Park H.-J."/>
            <person name="Ramirez L."/>
            <person name="Alfaro M."/>
            <person name="Sun H."/>
            <person name="Tritt A."/>
            <person name="Yoshinaga Y."/>
            <person name="Zwiers L.-H."/>
            <person name="Turgeon B."/>
            <person name="Goodwin S."/>
            <person name="Spatafora J."/>
            <person name="Crous P."/>
            <person name="Grigoriev I."/>
        </authorList>
    </citation>
    <scope>NUCLEOTIDE SEQUENCE</scope>
    <source>
        <strain evidence="1">CBS 207.26</strain>
    </source>
</reference>
<dbReference type="OrthoDB" id="27483at2759"/>
<evidence type="ECO:0000313" key="2">
    <source>
        <dbReference type="Proteomes" id="UP000800200"/>
    </source>
</evidence>
<dbReference type="Proteomes" id="UP000800200">
    <property type="component" value="Unassembled WGS sequence"/>
</dbReference>
<dbReference type="EMBL" id="ML994614">
    <property type="protein sequence ID" value="KAF2192854.1"/>
    <property type="molecule type" value="Genomic_DNA"/>
</dbReference>
<organism evidence="1 2">
    <name type="scientific">Zopfia rhizophila CBS 207.26</name>
    <dbReference type="NCBI Taxonomy" id="1314779"/>
    <lineage>
        <taxon>Eukaryota</taxon>
        <taxon>Fungi</taxon>
        <taxon>Dikarya</taxon>
        <taxon>Ascomycota</taxon>
        <taxon>Pezizomycotina</taxon>
        <taxon>Dothideomycetes</taxon>
        <taxon>Dothideomycetes incertae sedis</taxon>
        <taxon>Zopfiaceae</taxon>
        <taxon>Zopfia</taxon>
    </lineage>
</organism>
<sequence>MDVRSLPLYNKVQEALVEQSFMHNGGYLGIYCQHAYAHSTPEGSSAIPSVLKGSDMVIYSIFLALGLQVSVHPILDHKCDYEYRYLKECHDRCETEDEETRSFFTHNYVGKKLEEVVVTEAGGYEESYKEIARLSYGNEPGINTLYTHAALLVALPPASERTSKATA</sequence>
<dbReference type="AlphaFoldDB" id="A0A6A6EMQ5"/>